<gene>
    <name evidence="1" type="ORF">IW245_001485</name>
</gene>
<name>A0A8J7KJB5_9ACTN</name>
<keyword evidence="2" id="KW-1185">Reference proteome</keyword>
<accession>A0A8J7KJB5</accession>
<dbReference type="Proteomes" id="UP000622552">
    <property type="component" value="Unassembled WGS sequence"/>
</dbReference>
<dbReference type="EMBL" id="JADOUF010000001">
    <property type="protein sequence ID" value="MBG6135291.1"/>
    <property type="molecule type" value="Genomic_DNA"/>
</dbReference>
<protein>
    <recommendedName>
        <fullName evidence="3">Prevent-host-death family protein</fullName>
    </recommendedName>
</protein>
<sequence>MAEIAARATGADEVGRALPLRDVRMRLPHLAALARAAGQVTVIVDDRTNQPLAALVPVGMARAARDTGTADQRAAALESRLAGAGRAADERVRVAEDRVRVVEERAAASSAGWARRCEALRADLRRQHGAEVAAVRRELARAWAELGRLSPPGADRDVDRLRAAQREFLSDAA</sequence>
<dbReference type="AlphaFoldDB" id="A0A8J7KJB5"/>
<dbReference type="RefSeq" id="WP_197002418.1">
    <property type="nucleotide sequence ID" value="NZ_BONS01000003.1"/>
</dbReference>
<organism evidence="1 2">
    <name type="scientific">Longispora fulva</name>
    <dbReference type="NCBI Taxonomy" id="619741"/>
    <lineage>
        <taxon>Bacteria</taxon>
        <taxon>Bacillati</taxon>
        <taxon>Actinomycetota</taxon>
        <taxon>Actinomycetes</taxon>
        <taxon>Micromonosporales</taxon>
        <taxon>Micromonosporaceae</taxon>
        <taxon>Longispora</taxon>
    </lineage>
</organism>
<evidence type="ECO:0000313" key="2">
    <source>
        <dbReference type="Proteomes" id="UP000622552"/>
    </source>
</evidence>
<evidence type="ECO:0000313" key="1">
    <source>
        <dbReference type="EMBL" id="MBG6135291.1"/>
    </source>
</evidence>
<reference evidence="1" key="1">
    <citation type="submission" date="2020-11" db="EMBL/GenBank/DDBJ databases">
        <title>Sequencing the genomes of 1000 actinobacteria strains.</title>
        <authorList>
            <person name="Klenk H.-P."/>
        </authorList>
    </citation>
    <scope>NUCLEOTIDE SEQUENCE</scope>
    <source>
        <strain evidence="1">DSM 45356</strain>
    </source>
</reference>
<comment type="caution">
    <text evidence="1">The sequence shown here is derived from an EMBL/GenBank/DDBJ whole genome shotgun (WGS) entry which is preliminary data.</text>
</comment>
<proteinExistence type="predicted"/>
<evidence type="ECO:0008006" key="3">
    <source>
        <dbReference type="Google" id="ProtNLM"/>
    </source>
</evidence>